<dbReference type="EMBL" id="CP003989">
    <property type="protein sequence ID" value="AGA33643.1"/>
    <property type="molecule type" value="Genomic_DNA"/>
</dbReference>
<sequence length="779" mass="82490">MLRTEHDSGLTRPVSRSVSQRLLAPLVPACLLAPLLAAPVAASDLPNLIGLDAPDTAAGLERQAQEESEQFRGALDAETTEARFEITLAAPGSLELTAEAGADLTIQLFLLDLNGTRRIAADQSGVSATRSVRADGLAAGTYFAQVGRSSGSGTFVLQSQPALLEEPGDPEPHGTRDTARGIEPSSSVRGHLGFGNVEGTNTEDWFVLTTDNPGQLQVNVQGDEGLALQLYLYHQESGRTVASDTSGTAASRAITAEALADSTWLLQLRRRSGHGGYRLDTAFAPAAEITPPVASDRRDEAPLAALDTPRVGLLGYGTPTATDTEDWVRLRTESPGTLELTVQGDETLGVRMSAFHIDSTRSIAADRSGTQSARSLRLGGLEPGEWLVQLHRNTGHGAYRFLPTFVPASVSDDHGPNDHRDTARDIALGAETRGLLGYGIPPNFERDDWFRVTTDTHGALKVNAKAEEELAFRLSVFAAGQTRALAADTDGAASTRAATASALAPGTYLIHLQRTGGFGAYRLLPELVAASGTSDPEPNDHRELAAPIMPNAEQSGLLGYGLPWATDNEDWFRLRLDDPGQLRLAVEAEEALTLTMQLFAAGNTRALAADSDGAAPTRAIGPIGAAAGEYLIQLRRSDGHGAYVLTPTFNPQTVPSDPEPNDNREMARAIELDEAQAGLLGYGRRDGGTDSEDWFRVTLPKPGTLTVNAQGEEALRLQLHLFRAGDRRAIGADAQGISASRSVNASGLTAGIYLIQVSLSEGAGSYSLTPEFAPAPSVR</sequence>
<dbReference type="PATRIC" id="fig|1255043.3.peg.2005"/>
<dbReference type="Proteomes" id="UP000010809">
    <property type="component" value="Chromosome"/>
</dbReference>
<name>L0DX68_THIND</name>
<feature type="region of interest" description="Disordered" evidence="1">
    <location>
        <begin position="164"/>
        <end position="193"/>
    </location>
</feature>
<dbReference type="AlphaFoldDB" id="L0DX68"/>
<organism evidence="2 3">
    <name type="scientific">Thioalkalivibrio nitratireducens (strain DSM 14787 / UNIQEM 213 / ALEN2)</name>
    <dbReference type="NCBI Taxonomy" id="1255043"/>
    <lineage>
        <taxon>Bacteria</taxon>
        <taxon>Pseudomonadati</taxon>
        <taxon>Pseudomonadota</taxon>
        <taxon>Gammaproteobacteria</taxon>
        <taxon>Chromatiales</taxon>
        <taxon>Ectothiorhodospiraceae</taxon>
        <taxon>Thioalkalivibrio</taxon>
    </lineage>
</organism>
<feature type="compositionally biased region" description="Basic and acidic residues" evidence="1">
    <location>
        <begin position="170"/>
        <end position="180"/>
    </location>
</feature>
<dbReference type="HOGENOM" id="CLU_359375_0_0_6"/>
<reference evidence="2" key="1">
    <citation type="submission" date="2015-12" db="EMBL/GenBank/DDBJ databases">
        <authorList>
            <person name="Tikhonova T.V."/>
            <person name="Pavlov A.R."/>
            <person name="Beletsky A.V."/>
            <person name="Mardanov A.V."/>
            <person name="Sorokin D.Y."/>
            <person name="Ravin N.V."/>
            <person name="Popov V.O."/>
        </authorList>
    </citation>
    <scope>NUCLEOTIDE SEQUENCE</scope>
    <source>
        <strain evidence="2">DSM 14787</strain>
    </source>
</reference>
<dbReference type="eggNOG" id="COG4932">
    <property type="taxonomic scope" value="Bacteria"/>
</dbReference>
<dbReference type="KEGG" id="tni:TVNIR_1982"/>
<proteinExistence type="predicted"/>
<dbReference type="SUPFAM" id="SSF89260">
    <property type="entry name" value="Collagen-binding domain"/>
    <property type="match status" value="2"/>
</dbReference>
<dbReference type="OrthoDB" id="5789133at2"/>
<dbReference type="STRING" id="1255043.TVNIR_1982"/>
<protein>
    <submittedName>
        <fullName evidence="2">Dipeptide transport system permease protein DppC</fullName>
    </submittedName>
</protein>
<accession>L0DX68</accession>
<dbReference type="RefSeq" id="WP_015258770.1">
    <property type="nucleotide sequence ID" value="NC_019902.2"/>
</dbReference>
<dbReference type="Gene3D" id="2.60.120.380">
    <property type="match status" value="5"/>
</dbReference>
<keyword evidence="3" id="KW-1185">Reference proteome</keyword>
<evidence type="ECO:0000256" key="1">
    <source>
        <dbReference type="SAM" id="MobiDB-lite"/>
    </source>
</evidence>
<gene>
    <name evidence="2" type="ordered locus">TVNIR_1982</name>
</gene>
<evidence type="ECO:0000313" key="2">
    <source>
        <dbReference type="EMBL" id="AGA33643.1"/>
    </source>
</evidence>
<evidence type="ECO:0000313" key="3">
    <source>
        <dbReference type="Proteomes" id="UP000010809"/>
    </source>
</evidence>